<dbReference type="Pfam" id="PF13417">
    <property type="entry name" value="GST_N_3"/>
    <property type="match status" value="1"/>
</dbReference>
<sequence length="194" mass="20995">MQLLYTPRSHYSRKVRLVLGALGLEATLVDVGNAAVAQAAVFGPNPLMKVPTLVDDDCVVFDSDHIAQYLVHRYDPDDRLGVLDGRVATLNARAVMNGAMAAEVELILAARTGIDTAAHVRFDKMRGAIDGALAWLEANVGVFLETPSYLGFHLVSLWDHLALYDLRPLAAYPRLHALAAHLNAHPAIAASRPV</sequence>
<evidence type="ECO:0000259" key="1">
    <source>
        <dbReference type="PROSITE" id="PS50404"/>
    </source>
</evidence>
<evidence type="ECO:0000313" key="3">
    <source>
        <dbReference type="Proteomes" id="UP001595724"/>
    </source>
</evidence>
<dbReference type="Gene3D" id="3.40.30.10">
    <property type="entry name" value="Glutaredoxin"/>
    <property type="match status" value="1"/>
</dbReference>
<dbReference type="InterPro" id="IPR036249">
    <property type="entry name" value="Thioredoxin-like_sf"/>
</dbReference>
<evidence type="ECO:0000313" key="2">
    <source>
        <dbReference type="EMBL" id="MFC3661557.1"/>
    </source>
</evidence>
<gene>
    <name evidence="2" type="ORF">ACFOM9_15970</name>
</gene>
<dbReference type="CDD" id="cd00570">
    <property type="entry name" value="GST_N_family"/>
    <property type="match status" value="1"/>
</dbReference>
<dbReference type="RefSeq" id="WP_386713204.1">
    <property type="nucleotide sequence ID" value="NZ_JBHRYF010000023.1"/>
</dbReference>
<accession>A0ABV7UYL8</accession>
<dbReference type="InterPro" id="IPR036282">
    <property type="entry name" value="Glutathione-S-Trfase_C_sf"/>
</dbReference>
<dbReference type="PROSITE" id="PS50404">
    <property type="entry name" value="GST_NTER"/>
    <property type="match status" value="1"/>
</dbReference>
<organism evidence="2 3">
    <name type="scientific">Luteimonas notoginsengisoli</name>
    <dbReference type="NCBI Taxonomy" id="1578200"/>
    <lineage>
        <taxon>Bacteria</taxon>
        <taxon>Pseudomonadati</taxon>
        <taxon>Pseudomonadota</taxon>
        <taxon>Gammaproteobacteria</taxon>
        <taxon>Lysobacterales</taxon>
        <taxon>Lysobacteraceae</taxon>
        <taxon>Luteimonas</taxon>
    </lineage>
</organism>
<dbReference type="PANTHER" id="PTHR43969:SF9">
    <property type="entry name" value="GLUTATHIONE S TRANSFERASE D10, ISOFORM A-RELATED"/>
    <property type="match status" value="1"/>
</dbReference>
<dbReference type="PANTHER" id="PTHR43969">
    <property type="entry name" value="GLUTATHIONE S TRANSFERASE D10, ISOFORM A-RELATED"/>
    <property type="match status" value="1"/>
</dbReference>
<name>A0ABV7UYL8_9GAMM</name>
<feature type="domain" description="GST N-terminal" evidence="1">
    <location>
        <begin position="1"/>
        <end position="78"/>
    </location>
</feature>
<comment type="caution">
    <text evidence="2">The sequence shown here is derived from an EMBL/GenBank/DDBJ whole genome shotgun (WGS) entry which is preliminary data.</text>
</comment>
<dbReference type="SUPFAM" id="SSF52833">
    <property type="entry name" value="Thioredoxin-like"/>
    <property type="match status" value="1"/>
</dbReference>
<reference evidence="3" key="1">
    <citation type="journal article" date="2019" name="Int. J. Syst. Evol. Microbiol.">
        <title>The Global Catalogue of Microorganisms (GCM) 10K type strain sequencing project: providing services to taxonomists for standard genome sequencing and annotation.</title>
        <authorList>
            <consortium name="The Broad Institute Genomics Platform"/>
            <consortium name="The Broad Institute Genome Sequencing Center for Infectious Disease"/>
            <person name="Wu L."/>
            <person name="Ma J."/>
        </authorList>
    </citation>
    <scope>NUCLEOTIDE SEQUENCE [LARGE SCALE GENOMIC DNA]</scope>
    <source>
        <strain evidence="3">KCTC 42211</strain>
    </source>
</reference>
<dbReference type="EMBL" id="JBHRYF010000023">
    <property type="protein sequence ID" value="MFC3661557.1"/>
    <property type="molecule type" value="Genomic_DNA"/>
</dbReference>
<dbReference type="Gene3D" id="1.20.1050.10">
    <property type="match status" value="1"/>
</dbReference>
<dbReference type="SUPFAM" id="SSF47616">
    <property type="entry name" value="GST C-terminal domain-like"/>
    <property type="match status" value="1"/>
</dbReference>
<dbReference type="Proteomes" id="UP001595724">
    <property type="component" value="Unassembled WGS sequence"/>
</dbReference>
<dbReference type="InterPro" id="IPR004045">
    <property type="entry name" value="Glutathione_S-Trfase_N"/>
</dbReference>
<proteinExistence type="predicted"/>
<protein>
    <submittedName>
        <fullName evidence="2">Glutathione S-transferase family protein</fullName>
    </submittedName>
</protein>
<keyword evidence="3" id="KW-1185">Reference proteome</keyword>